<evidence type="ECO:0000259" key="3">
    <source>
        <dbReference type="Pfam" id="PF26345"/>
    </source>
</evidence>
<accession>A0A5B2T990</accession>
<feature type="region of interest" description="Disordered" evidence="1">
    <location>
        <begin position="222"/>
        <end position="247"/>
    </location>
</feature>
<dbReference type="InterPro" id="IPR003615">
    <property type="entry name" value="HNH_nuc"/>
</dbReference>
<keyword evidence="4" id="KW-0540">Nuclease</keyword>
<dbReference type="Proteomes" id="UP000322110">
    <property type="component" value="Unassembled WGS sequence"/>
</dbReference>
<sequence length="247" mass="26706">MILQNQILESQNSYHLTYEGLTYPSKAIVGVAFRYQNPSAAALKASEFSGGAATVQRALERLGFEVEVGGSAPEGSEPIAEEAADEDSFDSVTEADAEDHIKRTIRARRGQAAFRNRLLSAYGGRCAITGCDVLAVLEAAHIVPYRGQWTNKVSNGLLLRADIHTLFDCARIGVDPASLEVLVHPDIADPVYRALHGRVLRIPADKALGPSRRALEMRQEKLGPQIGSWRRDHSGSMLGAKGVSGDD</sequence>
<comment type="caution">
    <text evidence="4">The sequence shown here is derived from an EMBL/GenBank/DDBJ whole genome shotgun (WGS) entry which is preliminary data.</text>
</comment>
<dbReference type="AlphaFoldDB" id="A0A5B2T990"/>
<dbReference type="GO" id="GO:0004519">
    <property type="term" value="F:endonuclease activity"/>
    <property type="evidence" value="ECO:0007669"/>
    <property type="project" value="UniProtKB-KW"/>
</dbReference>
<keyword evidence="4" id="KW-0255">Endonuclease</keyword>
<gene>
    <name evidence="4" type="ORF">F0Q34_21205</name>
</gene>
<evidence type="ECO:0000256" key="1">
    <source>
        <dbReference type="SAM" id="MobiDB-lite"/>
    </source>
</evidence>
<organism evidence="4 5">
    <name type="scientific">Teichococcus oryzae</name>
    <dbReference type="NCBI Taxonomy" id="1608942"/>
    <lineage>
        <taxon>Bacteria</taxon>
        <taxon>Pseudomonadati</taxon>
        <taxon>Pseudomonadota</taxon>
        <taxon>Alphaproteobacteria</taxon>
        <taxon>Acetobacterales</taxon>
        <taxon>Roseomonadaceae</taxon>
        <taxon>Roseomonas</taxon>
    </lineage>
</organism>
<evidence type="ECO:0000313" key="5">
    <source>
        <dbReference type="Proteomes" id="UP000322110"/>
    </source>
</evidence>
<feature type="region of interest" description="Disordered" evidence="1">
    <location>
        <begin position="69"/>
        <end position="92"/>
    </location>
</feature>
<feature type="domain" description="HNH nuclease" evidence="2">
    <location>
        <begin position="126"/>
        <end position="175"/>
    </location>
</feature>
<dbReference type="Pfam" id="PF13391">
    <property type="entry name" value="HNH_2"/>
    <property type="match status" value="1"/>
</dbReference>
<protein>
    <submittedName>
        <fullName evidence="4">HNH endonuclease</fullName>
    </submittedName>
</protein>
<evidence type="ECO:0000313" key="4">
    <source>
        <dbReference type="EMBL" id="KAA2211227.1"/>
    </source>
</evidence>
<reference evidence="4 5" key="1">
    <citation type="journal article" date="2015" name="Int. J. Syst. Evol. Microbiol.">
        <title>Roseomonas oryzae sp. nov., isolated from paddy rhizosphere soil.</title>
        <authorList>
            <person name="Ramaprasad E.V."/>
            <person name="Sasikala Ch."/>
            <person name="Ramana Ch.V."/>
        </authorList>
    </citation>
    <scope>NUCLEOTIDE SEQUENCE [LARGE SCALE GENOMIC DNA]</scope>
    <source>
        <strain evidence="4 5">KCTC 42542</strain>
    </source>
</reference>
<name>A0A5B2T990_9PROT</name>
<feature type="domain" description="ScoMcrA-like N-terminal head" evidence="3">
    <location>
        <begin position="9"/>
        <end position="67"/>
    </location>
</feature>
<evidence type="ECO:0000259" key="2">
    <source>
        <dbReference type="Pfam" id="PF13391"/>
    </source>
</evidence>
<dbReference type="EMBL" id="VUKA01000046">
    <property type="protein sequence ID" value="KAA2211227.1"/>
    <property type="molecule type" value="Genomic_DNA"/>
</dbReference>
<dbReference type="Pfam" id="PF26345">
    <property type="entry name" value="ScoMcrA_N"/>
    <property type="match status" value="1"/>
</dbReference>
<keyword evidence="5" id="KW-1185">Reference proteome</keyword>
<keyword evidence="4" id="KW-0378">Hydrolase</keyword>
<proteinExistence type="predicted"/>
<feature type="compositionally biased region" description="Acidic residues" evidence="1">
    <location>
        <begin position="79"/>
        <end position="92"/>
    </location>
</feature>
<dbReference type="OrthoDB" id="529575at2"/>
<dbReference type="InterPro" id="IPR058807">
    <property type="entry name" value="ScoMcrA_N"/>
</dbReference>